<feature type="transmembrane region" description="Helical" evidence="7">
    <location>
        <begin position="26"/>
        <end position="45"/>
    </location>
</feature>
<proteinExistence type="inferred from homology"/>
<dbReference type="Pfam" id="PF20684">
    <property type="entry name" value="Fung_rhodopsin"/>
    <property type="match status" value="1"/>
</dbReference>
<dbReference type="STRING" id="356882.A0A423WDA4"/>
<feature type="region of interest" description="Disordered" evidence="6">
    <location>
        <begin position="417"/>
        <end position="447"/>
    </location>
</feature>
<feature type="transmembrane region" description="Helical" evidence="7">
    <location>
        <begin position="57"/>
        <end position="74"/>
    </location>
</feature>
<dbReference type="InterPro" id="IPR049326">
    <property type="entry name" value="Rhodopsin_dom_fungi"/>
</dbReference>
<dbReference type="InterPro" id="IPR052337">
    <property type="entry name" value="SAT4-like"/>
</dbReference>
<comment type="similarity">
    <text evidence="5">Belongs to the SAT4 family.</text>
</comment>
<dbReference type="AlphaFoldDB" id="A0A423WDA4"/>
<protein>
    <recommendedName>
        <fullName evidence="8">Rhodopsin domain-containing protein</fullName>
    </recommendedName>
</protein>
<evidence type="ECO:0000313" key="10">
    <source>
        <dbReference type="Proteomes" id="UP000283895"/>
    </source>
</evidence>
<feature type="domain" description="Rhodopsin" evidence="8">
    <location>
        <begin position="41"/>
        <end position="290"/>
    </location>
</feature>
<feature type="transmembrane region" description="Helical" evidence="7">
    <location>
        <begin position="113"/>
        <end position="137"/>
    </location>
</feature>
<evidence type="ECO:0000256" key="7">
    <source>
        <dbReference type="SAM" id="Phobius"/>
    </source>
</evidence>
<keyword evidence="4 7" id="KW-0472">Membrane</keyword>
<organism evidence="9 10">
    <name type="scientific">Cytospora schulzeri</name>
    <dbReference type="NCBI Taxonomy" id="448051"/>
    <lineage>
        <taxon>Eukaryota</taxon>
        <taxon>Fungi</taxon>
        <taxon>Dikarya</taxon>
        <taxon>Ascomycota</taxon>
        <taxon>Pezizomycotina</taxon>
        <taxon>Sordariomycetes</taxon>
        <taxon>Sordariomycetidae</taxon>
        <taxon>Diaporthales</taxon>
        <taxon>Cytosporaceae</taxon>
        <taxon>Cytospora</taxon>
    </lineage>
</organism>
<feature type="transmembrane region" description="Helical" evidence="7">
    <location>
        <begin position="194"/>
        <end position="214"/>
    </location>
</feature>
<evidence type="ECO:0000256" key="5">
    <source>
        <dbReference type="ARBA" id="ARBA00038359"/>
    </source>
</evidence>
<comment type="caution">
    <text evidence="9">The sequence shown here is derived from an EMBL/GenBank/DDBJ whole genome shotgun (WGS) entry which is preliminary data.</text>
</comment>
<dbReference type="Proteomes" id="UP000283895">
    <property type="component" value="Unassembled WGS sequence"/>
</dbReference>
<evidence type="ECO:0000256" key="1">
    <source>
        <dbReference type="ARBA" id="ARBA00004141"/>
    </source>
</evidence>
<name>A0A423WDA4_9PEZI</name>
<comment type="subcellular location">
    <subcellularLocation>
        <location evidence="1">Membrane</location>
        <topology evidence="1">Multi-pass membrane protein</topology>
    </subcellularLocation>
</comment>
<dbReference type="EMBL" id="LKEA01000019">
    <property type="protein sequence ID" value="ROW01344.1"/>
    <property type="molecule type" value="Genomic_DNA"/>
</dbReference>
<accession>A0A423WDA4</accession>
<evidence type="ECO:0000256" key="2">
    <source>
        <dbReference type="ARBA" id="ARBA00022692"/>
    </source>
</evidence>
<dbReference type="PANTHER" id="PTHR33048">
    <property type="entry name" value="PTH11-LIKE INTEGRAL MEMBRANE PROTEIN (AFU_ORTHOLOGUE AFUA_5G11245)"/>
    <property type="match status" value="1"/>
</dbReference>
<evidence type="ECO:0000256" key="4">
    <source>
        <dbReference type="ARBA" id="ARBA00023136"/>
    </source>
</evidence>
<keyword evidence="2 7" id="KW-0812">Transmembrane</keyword>
<gene>
    <name evidence="9" type="ORF">VMCG_05887</name>
</gene>
<keyword evidence="3 7" id="KW-1133">Transmembrane helix</keyword>
<reference evidence="9 10" key="1">
    <citation type="submission" date="2015-09" db="EMBL/GenBank/DDBJ databases">
        <title>Host preference determinants of Valsa canker pathogens revealed by comparative genomics.</title>
        <authorList>
            <person name="Yin Z."/>
            <person name="Huang L."/>
        </authorList>
    </citation>
    <scope>NUCLEOTIDE SEQUENCE [LARGE SCALE GENOMIC DNA]</scope>
    <source>
        <strain evidence="9 10">03-1</strain>
    </source>
</reference>
<keyword evidence="10" id="KW-1185">Reference proteome</keyword>
<evidence type="ECO:0000259" key="8">
    <source>
        <dbReference type="Pfam" id="PF20684"/>
    </source>
</evidence>
<evidence type="ECO:0000256" key="3">
    <source>
        <dbReference type="ARBA" id="ARBA00022989"/>
    </source>
</evidence>
<evidence type="ECO:0000256" key="6">
    <source>
        <dbReference type="SAM" id="MobiDB-lite"/>
    </source>
</evidence>
<evidence type="ECO:0000313" key="9">
    <source>
        <dbReference type="EMBL" id="ROW01344.1"/>
    </source>
</evidence>
<dbReference type="OrthoDB" id="444631at2759"/>
<sequence length="447" mass="49356">MAILTGAARQHLIDNSGQVPKTAYKATIWVFFILAVLSTLARCVIRVFTRRRPGLDDFFVVLATAALAVTWGVLLKQLNSLYITEALNDHPTEFQITLDELPDLLAVSKWSKIMVAMGWLSIFAIKGAFLCFFSVLIRQLSRGINIYFWVVVVFNVGSWLTLSFIDWAICPYVGEKTIQCEVHFNYNTSLAVNTVSPVFDIICDIMIVSIPILVLSRSLMSTWQKISYSGILCLSVVMIIMALIRLVGSVVTTHKTNRGTAPIWGTFWEMLEACLAVIMACFLTFRSVFVKGGGSNHAGTPALPNNQFQRPGSFWERLLSTLRFRSRYRKSPSVTAEEGHVGVHDGNGNVSAEGREKNYVISTANMTRPTLAFSRLRTLFGSVGGTQGASDTGLLSRGTIDVVTEFDLRELDYHQVLRDETRAPPSAGVGSTQTGGRRGDGVSFRSS</sequence>
<dbReference type="PANTHER" id="PTHR33048:SF92">
    <property type="entry name" value="INTEGRAL MEMBRANE PROTEIN"/>
    <property type="match status" value="1"/>
</dbReference>
<dbReference type="GO" id="GO:0016020">
    <property type="term" value="C:membrane"/>
    <property type="evidence" value="ECO:0007669"/>
    <property type="project" value="UniProtKB-SubCell"/>
</dbReference>
<feature type="transmembrane region" description="Helical" evidence="7">
    <location>
        <begin position="267"/>
        <end position="285"/>
    </location>
</feature>
<feature type="transmembrane region" description="Helical" evidence="7">
    <location>
        <begin position="226"/>
        <end position="247"/>
    </location>
</feature>
<feature type="transmembrane region" description="Helical" evidence="7">
    <location>
        <begin position="144"/>
        <end position="165"/>
    </location>
</feature>